<accession>A0ABD1W8J4</accession>
<name>A0ABD1W8J4_9LAMI</name>
<organism evidence="1 3">
    <name type="scientific">Forsythia ovata</name>
    <dbReference type="NCBI Taxonomy" id="205694"/>
    <lineage>
        <taxon>Eukaryota</taxon>
        <taxon>Viridiplantae</taxon>
        <taxon>Streptophyta</taxon>
        <taxon>Embryophyta</taxon>
        <taxon>Tracheophyta</taxon>
        <taxon>Spermatophyta</taxon>
        <taxon>Magnoliopsida</taxon>
        <taxon>eudicotyledons</taxon>
        <taxon>Gunneridae</taxon>
        <taxon>Pentapetalae</taxon>
        <taxon>asterids</taxon>
        <taxon>lamiids</taxon>
        <taxon>Lamiales</taxon>
        <taxon>Oleaceae</taxon>
        <taxon>Forsythieae</taxon>
        <taxon>Forsythia</taxon>
    </lineage>
</organism>
<evidence type="ECO:0000313" key="2">
    <source>
        <dbReference type="EMBL" id="KAL2545905.1"/>
    </source>
</evidence>
<evidence type="ECO:0008006" key="4">
    <source>
        <dbReference type="Google" id="ProtNLM"/>
    </source>
</evidence>
<evidence type="ECO:0000313" key="3">
    <source>
        <dbReference type="Proteomes" id="UP001604277"/>
    </source>
</evidence>
<evidence type="ECO:0000313" key="1">
    <source>
        <dbReference type="EMBL" id="KAL2545887.1"/>
    </source>
</evidence>
<dbReference type="EMBL" id="JBFOLJ010000004">
    <property type="protein sequence ID" value="KAL2545905.1"/>
    <property type="molecule type" value="Genomic_DNA"/>
</dbReference>
<reference evidence="3" key="2">
    <citation type="submission" date="2024-07" db="EMBL/GenBank/DDBJ databases">
        <title>Two chromosome-level genome assemblies of Korean endemic species Abeliophyllum distichum and Forsythia ovata (Oleaceae).</title>
        <authorList>
            <person name="Jang H."/>
        </authorList>
    </citation>
    <scope>NUCLEOTIDE SEQUENCE [LARGE SCALE GENOMIC DNA]</scope>
</reference>
<comment type="caution">
    <text evidence="1">The sequence shown here is derived from an EMBL/GenBank/DDBJ whole genome shotgun (WGS) entry which is preliminary data.</text>
</comment>
<dbReference type="Proteomes" id="UP001604277">
    <property type="component" value="Unassembled WGS sequence"/>
</dbReference>
<protein>
    <recommendedName>
        <fullName evidence="4">Transmembrane protein</fullName>
    </recommendedName>
</protein>
<dbReference type="EMBL" id="JBFOLJ010000004">
    <property type="protein sequence ID" value="KAL2545887.1"/>
    <property type="molecule type" value="Genomic_DNA"/>
</dbReference>
<keyword evidence="3" id="KW-1185">Reference proteome</keyword>
<dbReference type="AlphaFoldDB" id="A0ABD1W8J4"/>
<reference evidence="1" key="1">
    <citation type="submission" date="2024-07" db="EMBL/GenBank/DDBJ databases">
        <title>Two chromosome-level genome assemblies of Korean endemic species Abeliophyllum distichum and Forsythia ovata (Oleaceae).</title>
        <authorList>
            <person name="Mun J.H."/>
        </authorList>
    </citation>
    <scope>NUCLEOTIDE SEQUENCE</scope>
    <source>
        <strain evidence="1">KNKB202402200001</strain>
        <tissue evidence="1">Leaf</tissue>
    </source>
</reference>
<proteinExistence type="predicted"/>
<gene>
    <name evidence="1" type="ORF">Fot_15120</name>
    <name evidence="2" type="ORF">Fot_15138</name>
</gene>
<sequence length="111" mass="12761">MLLLICTNIRVPLRLRVNSRNLSTACNRPYSSFLKLISTLRLLDKLLVCFTFFLVFTFTWQIQVTLGDEGSGFSKPQPLFLPVVVKNGEAPPLRLPLVRCLRLREVEKEIQ</sequence>